<keyword evidence="2" id="KW-1133">Transmembrane helix</keyword>
<feature type="region of interest" description="Disordered" evidence="1">
    <location>
        <begin position="160"/>
        <end position="179"/>
    </location>
</feature>
<evidence type="ECO:0000256" key="1">
    <source>
        <dbReference type="SAM" id="MobiDB-lite"/>
    </source>
</evidence>
<organism evidence="3 4">
    <name type="scientific">Blastococcus goldschmidtiae</name>
    <dbReference type="NCBI Taxonomy" id="3075546"/>
    <lineage>
        <taxon>Bacteria</taxon>
        <taxon>Bacillati</taxon>
        <taxon>Actinomycetota</taxon>
        <taxon>Actinomycetes</taxon>
        <taxon>Geodermatophilales</taxon>
        <taxon>Geodermatophilaceae</taxon>
        <taxon>Blastococcus</taxon>
    </lineage>
</organism>
<keyword evidence="2" id="KW-0472">Membrane</keyword>
<feature type="transmembrane region" description="Helical" evidence="2">
    <location>
        <begin position="74"/>
        <end position="92"/>
    </location>
</feature>
<feature type="transmembrane region" description="Helical" evidence="2">
    <location>
        <begin position="32"/>
        <end position="54"/>
    </location>
</feature>
<comment type="caution">
    <text evidence="3">The sequence shown here is derived from an EMBL/GenBank/DDBJ whole genome shotgun (WGS) entry which is preliminary data.</text>
</comment>
<keyword evidence="4" id="KW-1185">Reference proteome</keyword>
<feature type="transmembrane region" description="Helical" evidence="2">
    <location>
        <begin position="99"/>
        <end position="120"/>
    </location>
</feature>
<sequence>MQLRHRSSPRATSGPARATDDQGRRHDPRVFAVQRIGALAVAAVILVFGLLGFAGGLDFFSTDGEPILGMSSNGLLSTISVLTAAVLLLAALRSPRTASTLMIVVGILFLVAGLGSLAVLRTDANVLAFEIENVIFSEVTGLVLLLLGAYGRVSGNLPSDSPYARPRDADDGTDGVPSTPAEFAAERAMREAEIAVVNHVATPDQRRRVEAMAQVHTRGDRRRVWMGFD</sequence>
<dbReference type="Pfam" id="PF14325">
    <property type="entry name" value="DUF4383"/>
    <property type="match status" value="1"/>
</dbReference>
<reference evidence="4" key="1">
    <citation type="submission" date="2023-07" db="EMBL/GenBank/DDBJ databases">
        <title>30 novel species of actinomycetes from the DSMZ collection.</title>
        <authorList>
            <person name="Nouioui I."/>
        </authorList>
    </citation>
    <scope>NUCLEOTIDE SEQUENCE [LARGE SCALE GENOMIC DNA]</scope>
    <source>
        <strain evidence="4">DSM 46792</strain>
    </source>
</reference>
<dbReference type="EMBL" id="JAVREI010000013">
    <property type="protein sequence ID" value="MDT0277514.1"/>
    <property type="molecule type" value="Genomic_DNA"/>
</dbReference>
<evidence type="ECO:0000256" key="2">
    <source>
        <dbReference type="SAM" id="Phobius"/>
    </source>
</evidence>
<evidence type="ECO:0000313" key="3">
    <source>
        <dbReference type="EMBL" id="MDT0277514.1"/>
    </source>
</evidence>
<proteinExistence type="predicted"/>
<feature type="region of interest" description="Disordered" evidence="1">
    <location>
        <begin position="1"/>
        <end position="25"/>
    </location>
</feature>
<accession>A0ABU2KBD4</accession>
<dbReference type="RefSeq" id="WP_311346320.1">
    <property type="nucleotide sequence ID" value="NZ_JAVREI010000013.1"/>
</dbReference>
<evidence type="ECO:0000313" key="4">
    <source>
        <dbReference type="Proteomes" id="UP001183222"/>
    </source>
</evidence>
<feature type="transmembrane region" description="Helical" evidence="2">
    <location>
        <begin position="126"/>
        <end position="147"/>
    </location>
</feature>
<protein>
    <submittedName>
        <fullName evidence="3">DUF4383 domain-containing protein</fullName>
    </submittedName>
</protein>
<keyword evidence="2" id="KW-0812">Transmembrane</keyword>
<name>A0ABU2KBD4_9ACTN</name>
<dbReference type="Proteomes" id="UP001183222">
    <property type="component" value="Unassembled WGS sequence"/>
</dbReference>
<gene>
    <name evidence="3" type="ORF">RM425_16565</name>
</gene>